<comment type="caution">
    <text evidence="1">The sequence shown here is derived from an EMBL/GenBank/DDBJ whole genome shotgun (WGS) entry which is preliminary data.</text>
</comment>
<dbReference type="EMBL" id="BKCJ010257719">
    <property type="protein sequence ID" value="GEZ25575.1"/>
    <property type="molecule type" value="Genomic_DNA"/>
</dbReference>
<accession>A0A699IDZ8</accession>
<evidence type="ECO:0008006" key="2">
    <source>
        <dbReference type="Google" id="ProtNLM"/>
    </source>
</evidence>
<protein>
    <recommendedName>
        <fullName evidence="2">Retrotransposon gag domain-containing protein</fullName>
    </recommendedName>
</protein>
<reference evidence="1" key="1">
    <citation type="journal article" date="2019" name="Sci. Rep.">
        <title>Draft genome of Tanacetum cinerariifolium, the natural source of mosquito coil.</title>
        <authorList>
            <person name="Yamashiro T."/>
            <person name="Shiraishi A."/>
            <person name="Satake H."/>
            <person name="Nakayama K."/>
        </authorList>
    </citation>
    <scope>NUCLEOTIDE SEQUENCE</scope>
</reference>
<gene>
    <name evidence="1" type="ORF">Tci_497548</name>
</gene>
<proteinExistence type="predicted"/>
<evidence type="ECO:0000313" key="1">
    <source>
        <dbReference type="EMBL" id="GEZ25575.1"/>
    </source>
</evidence>
<organism evidence="1">
    <name type="scientific">Tanacetum cinerariifolium</name>
    <name type="common">Dalmatian daisy</name>
    <name type="synonym">Chrysanthemum cinerariifolium</name>
    <dbReference type="NCBI Taxonomy" id="118510"/>
    <lineage>
        <taxon>Eukaryota</taxon>
        <taxon>Viridiplantae</taxon>
        <taxon>Streptophyta</taxon>
        <taxon>Embryophyta</taxon>
        <taxon>Tracheophyta</taxon>
        <taxon>Spermatophyta</taxon>
        <taxon>Magnoliopsida</taxon>
        <taxon>eudicotyledons</taxon>
        <taxon>Gunneridae</taxon>
        <taxon>Pentapetalae</taxon>
        <taxon>asterids</taxon>
        <taxon>campanulids</taxon>
        <taxon>Asterales</taxon>
        <taxon>Asteraceae</taxon>
        <taxon>Asteroideae</taxon>
        <taxon>Anthemideae</taxon>
        <taxon>Anthemidinae</taxon>
        <taxon>Tanacetum</taxon>
    </lineage>
</organism>
<name>A0A699IDZ8_TANCI</name>
<sequence length="106" mass="12713">MEMKLVEKFATIKQGRKEMLREFTSRFQELAWFYTCCLTPEKRLIYMFVKGLYANIKDFIADKDLISWEKMIAAALLIEKENNRRLEEMNALNNKMGRVRKQKVLL</sequence>
<dbReference type="AlphaFoldDB" id="A0A699IDZ8"/>